<organism evidence="11">
    <name type="scientific">Capitella teleta</name>
    <name type="common">Polychaete worm</name>
    <dbReference type="NCBI Taxonomy" id="283909"/>
    <lineage>
        <taxon>Eukaryota</taxon>
        <taxon>Metazoa</taxon>
        <taxon>Spiralia</taxon>
        <taxon>Lophotrochozoa</taxon>
        <taxon>Annelida</taxon>
        <taxon>Polychaeta</taxon>
        <taxon>Sedentaria</taxon>
        <taxon>Scolecida</taxon>
        <taxon>Capitellidae</taxon>
        <taxon>Capitella</taxon>
    </lineage>
</organism>
<keyword evidence="13" id="KW-1185">Reference proteome</keyword>
<dbReference type="HOGENOM" id="CLU_046547_1_0_1"/>
<evidence type="ECO:0000256" key="9">
    <source>
        <dbReference type="ARBA" id="ARBA00023180"/>
    </source>
</evidence>
<reference evidence="13" key="1">
    <citation type="submission" date="2012-12" db="EMBL/GenBank/DDBJ databases">
        <authorList>
            <person name="Hellsten U."/>
            <person name="Grimwood J."/>
            <person name="Chapman J.A."/>
            <person name="Shapiro H."/>
            <person name="Aerts A."/>
            <person name="Otillar R.P."/>
            <person name="Terry A.Y."/>
            <person name="Boore J.L."/>
            <person name="Simakov O."/>
            <person name="Marletaz F."/>
            <person name="Cho S.-J."/>
            <person name="Edsinger-Gonzales E."/>
            <person name="Havlak P."/>
            <person name="Kuo D.-H."/>
            <person name="Larsson T."/>
            <person name="Lv J."/>
            <person name="Arendt D."/>
            <person name="Savage R."/>
            <person name="Osoegawa K."/>
            <person name="de Jong P."/>
            <person name="Lindberg D.R."/>
            <person name="Seaver E.C."/>
            <person name="Weisblat D.A."/>
            <person name="Putnam N.H."/>
            <person name="Grigoriev I.V."/>
            <person name="Rokhsar D.S."/>
        </authorList>
    </citation>
    <scope>NUCLEOTIDE SEQUENCE</scope>
    <source>
        <strain evidence="13">I ESC-2004</strain>
    </source>
</reference>
<evidence type="ECO:0000313" key="11">
    <source>
        <dbReference type="EMBL" id="ELT97086.1"/>
    </source>
</evidence>
<protein>
    <recommendedName>
        <fullName evidence="3">Nucleotide exchange factor SIL1</fullName>
    </recommendedName>
</protein>
<reference evidence="11 13" key="2">
    <citation type="journal article" date="2013" name="Nature">
        <title>Insights into bilaterian evolution from three spiralian genomes.</title>
        <authorList>
            <person name="Simakov O."/>
            <person name="Marletaz F."/>
            <person name="Cho S.J."/>
            <person name="Edsinger-Gonzales E."/>
            <person name="Havlak P."/>
            <person name="Hellsten U."/>
            <person name="Kuo D.H."/>
            <person name="Larsson T."/>
            <person name="Lv J."/>
            <person name="Arendt D."/>
            <person name="Savage R."/>
            <person name="Osoegawa K."/>
            <person name="de Jong P."/>
            <person name="Grimwood J."/>
            <person name="Chapman J.A."/>
            <person name="Shapiro H."/>
            <person name="Aerts A."/>
            <person name="Otillar R.P."/>
            <person name="Terry A.Y."/>
            <person name="Boore J.L."/>
            <person name="Grigoriev I.V."/>
            <person name="Lindberg D.R."/>
            <person name="Seaver E.C."/>
            <person name="Weisblat D.A."/>
            <person name="Putnam N.H."/>
            <person name="Rokhsar D.S."/>
        </authorList>
    </citation>
    <scope>NUCLEOTIDE SEQUENCE</scope>
    <source>
        <strain evidence="11 13">I ESC-2004</strain>
    </source>
</reference>
<keyword evidence="8" id="KW-0811">Translocation</keyword>
<dbReference type="EMBL" id="KB308662">
    <property type="protein sequence ID" value="ELT97086.1"/>
    <property type="molecule type" value="Genomic_DNA"/>
</dbReference>
<dbReference type="GO" id="GO:0000774">
    <property type="term" value="F:adenyl-nucleotide exchange factor activity"/>
    <property type="evidence" value="ECO:0007669"/>
    <property type="project" value="TreeGrafter"/>
</dbReference>
<dbReference type="InterPro" id="IPR016024">
    <property type="entry name" value="ARM-type_fold"/>
</dbReference>
<evidence type="ECO:0000256" key="3">
    <source>
        <dbReference type="ARBA" id="ARBA00015352"/>
    </source>
</evidence>
<reference evidence="12" key="3">
    <citation type="submission" date="2015-06" db="UniProtKB">
        <authorList>
            <consortium name="EnsemblMetazoa"/>
        </authorList>
    </citation>
    <scope>IDENTIFICATION</scope>
</reference>
<gene>
    <name evidence="11" type="ORF">CAPTEDRAFT_220900</name>
</gene>
<dbReference type="STRING" id="283909.R7U094"/>
<keyword evidence="7" id="KW-0653">Protein transport</keyword>
<evidence type="ECO:0000256" key="5">
    <source>
        <dbReference type="ARBA" id="ARBA00022729"/>
    </source>
</evidence>
<dbReference type="GO" id="GO:0015031">
    <property type="term" value="P:protein transport"/>
    <property type="evidence" value="ECO:0007669"/>
    <property type="project" value="UniProtKB-KW"/>
</dbReference>
<feature type="signal peptide" evidence="10">
    <location>
        <begin position="1"/>
        <end position="22"/>
    </location>
</feature>
<dbReference type="GO" id="GO:0005788">
    <property type="term" value="C:endoplasmic reticulum lumen"/>
    <property type="evidence" value="ECO:0007669"/>
    <property type="project" value="UniProtKB-SubCell"/>
</dbReference>
<dbReference type="EnsemblMetazoa" id="CapteT220900">
    <property type="protein sequence ID" value="CapteP220900"/>
    <property type="gene ID" value="CapteG220900"/>
</dbReference>
<dbReference type="OrthoDB" id="448649at2759"/>
<dbReference type="AlphaFoldDB" id="R7U094"/>
<dbReference type="InterPro" id="IPR011989">
    <property type="entry name" value="ARM-like"/>
</dbReference>
<dbReference type="OMA" id="FQPTHEW"/>
<comment type="similarity">
    <text evidence="2">Belongs to the SIL1 family.</text>
</comment>
<keyword evidence="5 10" id="KW-0732">Signal</keyword>
<evidence type="ECO:0000256" key="8">
    <source>
        <dbReference type="ARBA" id="ARBA00023010"/>
    </source>
</evidence>
<evidence type="ECO:0000256" key="7">
    <source>
        <dbReference type="ARBA" id="ARBA00022927"/>
    </source>
</evidence>
<proteinExistence type="inferred from homology"/>
<evidence type="ECO:0000256" key="4">
    <source>
        <dbReference type="ARBA" id="ARBA00022448"/>
    </source>
</evidence>
<dbReference type="InterPro" id="IPR050693">
    <property type="entry name" value="Hsp70_NEF-Inhibitors"/>
</dbReference>
<evidence type="ECO:0000256" key="10">
    <source>
        <dbReference type="SAM" id="SignalP"/>
    </source>
</evidence>
<dbReference type="EMBL" id="AMQN01011046">
    <property type="status" value="NOT_ANNOTATED_CDS"/>
    <property type="molecule type" value="Genomic_DNA"/>
</dbReference>
<name>R7U094_CAPTE</name>
<dbReference type="Proteomes" id="UP000014760">
    <property type="component" value="Unassembled WGS sequence"/>
</dbReference>
<sequence>MNLSVNCVALLLSLSVACSSLAEESDEGAMVLTDGQMHLTAAHSVDATVSEESFLDPDAEEFVPTSEWQTVKKGQAIPHGLHVRLNMETGVNEAKLLDDEEPAPKKIAGDSHGEASLCNNLKAEKALHAVEAGINYQLDILFSTYSSGTLNKQLWPLEFESFVGTDVVSIADSLPGGRLDIMKQAILEAMAELDESQLSEGERPDPEYQYWKAGDREGILNRKKDSFTQKELKEALKKFKANQDDVKDPGVSPKVKGQQFRSMEEIKDDFKEMNLAMKSENEILSDLIKRYQQVALEPEERAVILEDLEYYLHQVDNAVDFCNMGGMALLMDDLNSTVAQVKSQAALALAAAMQSNPAVQTRAMEASVVPRLLHIMASEPQSSVQGRLLYALSSLLRHFPFAQLEFIQRGGVKIFSDIVKKSRDDRLRIKVITLVCDLVVEKQQSHDENPESERSLQYNKVNYLAAVSDDGWCSSISSLLGLPDHDSREKVLRSMKTLQAACPSDFRRSAVAVLRNLSSEYQQLATEEQSSDDNDSFFRDLHSLVEDVLYSVLVTTLPHEDL</sequence>
<dbReference type="PANTHER" id="PTHR19316">
    <property type="entry name" value="PROTEIN FOLDING REGULATOR"/>
    <property type="match status" value="1"/>
</dbReference>
<evidence type="ECO:0000256" key="2">
    <source>
        <dbReference type="ARBA" id="ARBA00010588"/>
    </source>
</evidence>
<keyword evidence="9" id="KW-0325">Glycoprotein</keyword>
<feature type="chain" id="PRO_5008787530" description="Nucleotide exchange factor SIL1" evidence="10">
    <location>
        <begin position="23"/>
        <end position="562"/>
    </location>
</feature>
<accession>R7U094</accession>
<evidence type="ECO:0000313" key="12">
    <source>
        <dbReference type="EnsemblMetazoa" id="CapteP220900"/>
    </source>
</evidence>
<evidence type="ECO:0000313" key="13">
    <source>
        <dbReference type="Proteomes" id="UP000014760"/>
    </source>
</evidence>
<evidence type="ECO:0000256" key="1">
    <source>
        <dbReference type="ARBA" id="ARBA00004319"/>
    </source>
</evidence>
<dbReference type="SUPFAM" id="SSF48371">
    <property type="entry name" value="ARM repeat"/>
    <property type="match status" value="1"/>
</dbReference>
<comment type="subcellular location">
    <subcellularLocation>
        <location evidence="1">Endoplasmic reticulum lumen</location>
    </subcellularLocation>
</comment>
<dbReference type="Gene3D" id="1.25.10.10">
    <property type="entry name" value="Leucine-rich Repeat Variant"/>
    <property type="match status" value="1"/>
</dbReference>
<keyword evidence="6" id="KW-0256">Endoplasmic reticulum</keyword>
<dbReference type="PANTHER" id="PTHR19316:SF35">
    <property type="entry name" value="NUCLEOTIDE EXCHANGE FACTOR SIL1"/>
    <property type="match status" value="1"/>
</dbReference>
<evidence type="ECO:0000256" key="6">
    <source>
        <dbReference type="ARBA" id="ARBA00022824"/>
    </source>
</evidence>
<dbReference type="FunCoup" id="R7U094">
    <property type="interactions" value="722"/>
</dbReference>
<keyword evidence="4" id="KW-0813">Transport</keyword>